<sequence length="871" mass="95550">MKFISTIRTTLVWCTAALLAVLPIVIAADFGGILRWTQLLIGLATVAITLLSLAAYWDQPNKGQLRQHVLLLPLIAWLFFAWFQTLPIAPGIVSLLSPGSYTAYTQWLSGIVPPSEMPTKFSISVAPHDSRQAVAMLALVIGIVFASTMTFCTRARIILLLNVVALGVAAHVGYGLLRLVFPGADLYDSVNDLSYASFGTFVNPNNAALFMNLGLGCSLGLLSWRINALAGQELDDEQFEFNDLVSLMGDRDSMIGVFCAVICLGGLLLCGSRGGIVSVLFGALLAFGWVRQRRGLATLPVVAAALAIAAAILLLPMKLSMKSIERFEFFSDDARTFASDGRLLIWPDGFEAGVNYLPAGSGLSTYAFSHLPYQSGVLKTWAQHADNLWLELFVEQGIVGVALAIVIMFLIVRSLTKLRESPDPIDQGLRTAGWYILGVILCSQFFDCGLMLPANLLLVAVIYSATITRHVSVRTRDASSDETRQLGSDDKVGTPGILPAENTIFAGRWRKPLFVVVALLVVALPILNLPTLRRNAGIESLVRSANFQIESLRTDADGLDSLAIKLASDLGDSPEPQLLEALGSVLRSQARLAEVYEKRPKTSDEVAQLFDETKPATRKSGSMQISPSVRRQYSSALSKYHQSLAVRPLGVNARSGKLYLDFLQTDSSQSKKSLEQLFVLHRNNPAVLLLLGQYAANRDEYELAAKLWRTAAMERSGLTTKAIELASLHDQINIAEVVPDRPETIRLASRYLLQSGQEQANEYLANSFDAVACDKCNSLEEKAACLSLQGDIAYKLERHELAFKQYRLAIDRSPSDAELRLKLIRRLREQNRSDQARKESSRGRTVIPGDKRFDSMIKSIAQDDLRKALSQ</sequence>
<keyword evidence="4 6" id="KW-0472">Membrane</keyword>
<feature type="transmembrane region" description="Helical" evidence="6">
    <location>
        <begin position="257"/>
        <end position="290"/>
    </location>
</feature>
<accession>A0A517NYU4</accession>
<feature type="transmembrane region" description="Helical" evidence="6">
    <location>
        <begin position="513"/>
        <end position="532"/>
    </location>
</feature>
<evidence type="ECO:0000256" key="4">
    <source>
        <dbReference type="ARBA" id="ARBA00023136"/>
    </source>
</evidence>
<protein>
    <submittedName>
        <fullName evidence="8">O-Antigen ligase</fullName>
    </submittedName>
</protein>
<evidence type="ECO:0000256" key="1">
    <source>
        <dbReference type="ARBA" id="ARBA00004141"/>
    </source>
</evidence>
<keyword evidence="9" id="KW-1185">Reference proteome</keyword>
<dbReference type="PANTHER" id="PTHR37422:SF23">
    <property type="entry name" value="TEICHURONIC ACID BIOSYNTHESIS PROTEIN TUAE"/>
    <property type="match status" value="1"/>
</dbReference>
<feature type="transmembrane region" description="Helical" evidence="6">
    <location>
        <begin position="159"/>
        <end position="181"/>
    </location>
</feature>
<dbReference type="PANTHER" id="PTHR37422">
    <property type="entry name" value="TEICHURONIC ACID BIOSYNTHESIS PROTEIN TUAE"/>
    <property type="match status" value="1"/>
</dbReference>
<dbReference type="AlphaFoldDB" id="A0A517NYU4"/>
<feature type="transmembrane region" description="Helical" evidence="6">
    <location>
        <begin position="296"/>
        <end position="316"/>
    </location>
</feature>
<dbReference type="Gene3D" id="1.25.40.10">
    <property type="entry name" value="Tetratricopeptide repeat domain"/>
    <property type="match status" value="1"/>
</dbReference>
<proteinExistence type="predicted"/>
<evidence type="ECO:0000256" key="6">
    <source>
        <dbReference type="SAM" id="Phobius"/>
    </source>
</evidence>
<evidence type="ECO:0000313" key="8">
    <source>
        <dbReference type="EMBL" id="QDT12291.1"/>
    </source>
</evidence>
<comment type="subcellular location">
    <subcellularLocation>
        <location evidence="1">Membrane</location>
        <topology evidence="1">Multi-pass membrane protein</topology>
    </subcellularLocation>
</comment>
<feature type="transmembrane region" description="Helical" evidence="6">
    <location>
        <begin position="388"/>
        <end position="412"/>
    </location>
</feature>
<dbReference type="InterPro" id="IPR011990">
    <property type="entry name" value="TPR-like_helical_dom_sf"/>
</dbReference>
<feature type="domain" description="O-antigen ligase-related" evidence="7">
    <location>
        <begin position="259"/>
        <end position="404"/>
    </location>
</feature>
<feature type="transmembrane region" description="Helical" evidence="6">
    <location>
        <begin position="432"/>
        <end position="465"/>
    </location>
</feature>
<feature type="compositionally biased region" description="Basic and acidic residues" evidence="5">
    <location>
        <begin position="832"/>
        <end position="842"/>
    </location>
</feature>
<keyword evidence="3 6" id="KW-1133">Transmembrane helix</keyword>
<keyword evidence="8" id="KW-0436">Ligase</keyword>
<evidence type="ECO:0000313" key="9">
    <source>
        <dbReference type="Proteomes" id="UP000319817"/>
    </source>
</evidence>
<dbReference type="Proteomes" id="UP000319817">
    <property type="component" value="Chromosome"/>
</dbReference>
<dbReference type="GO" id="GO:0016874">
    <property type="term" value="F:ligase activity"/>
    <property type="evidence" value="ECO:0007669"/>
    <property type="project" value="UniProtKB-KW"/>
</dbReference>
<dbReference type="Pfam" id="PF04932">
    <property type="entry name" value="Wzy_C"/>
    <property type="match status" value="1"/>
</dbReference>
<gene>
    <name evidence="8" type="ORF">K239x_43000</name>
</gene>
<dbReference type="InterPro" id="IPR051533">
    <property type="entry name" value="WaaL-like"/>
</dbReference>
<evidence type="ECO:0000256" key="2">
    <source>
        <dbReference type="ARBA" id="ARBA00022692"/>
    </source>
</evidence>
<reference evidence="8 9" key="1">
    <citation type="submission" date="2019-02" db="EMBL/GenBank/DDBJ databases">
        <title>Deep-cultivation of Planctomycetes and their phenomic and genomic characterization uncovers novel biology.</title>
        <authorList>
            <person name="Wiegand S."/>
            <person name="Jogler M."/>
            <person name="Boedeker C."/>
            <person name="Pinto D."/>
            <person name="Vollmers J."/>
            <person name="Rivas-Marin E."/>
            <person name="Kohn T."/>
            <person name="Peeters S.H."/>
            <person name="Heuer A."/>
            <person name="Rast P."/>
            <person name="Oberbeckmann S."/>
            <person name="Bunk B."/>
            <person name="Jeske O."/>
            <person name="Meyerdierks A."/>
            <person name="Storesund J.E."/>
            <person name="Kallscheuer N."/>
            <person name="Luecker S."/>
            <person name="Lage O.M."/>
            <person name="Pohl T."/>
            <person name="Merkel B.J."/>
            <person name="Hornburger P."/>
            <person name="Mueller R.-W."/>
            <person name="Bruemmer F."/>
            <person name="Labrenz M."/>
            <person name="Spormann A.M."/>
            <person name="Op den Camp H."/>
            <person name="Overmann J."/>
            <person name="Amann R."/>
            <person name="Jetten M.S.M."/>
            <person name="Mascher T."/>
            <person name="Medema M.H."/>
            <person name="Devos D.P."/>
            <person name="Kaster A.-K."/>
            <person name="Ovreas L."/>
            <person name="Rohde M."/>
            <person name="Galperin M.Y."/>
            <person name="Jogler C."/>
        </authorList>
    </citation>
    <scope>NUCLEOTIDE SEQUENCE [LARGE SCALE GENOMIC DNA]</scope>
    <source>
        <strain evidence="8 9">K23_9</strain>
    </source>
</reference>
<evidence type="ECO:0000256" key="3">
    <source>
        <dbReference type="ARBA" id="ARBA00022989"/>
    </source>
</evidence>
<dbReference type="EMBL" id="CP036526">
    <property type="protein sequence ID" value="QDT12291.1"/>
    <property type="molecule type" value="Genomic_DNA"/>
</dbReference>
<dbReference type="GO" id="GO:0016020">
    <property type="term" value="C:membrane"/>
    <property type="evidence" value="ECO:0007669"/>
    <property type="project" value="UniProtKB-SubCell"/>
</dbReference>
<evidence type="ECO:0000256" key="5">
    <source>
        <dbReference type="SAM" id="MobiDB-lite"/>
    </source>
</evidence>
<dbReference type="RefSeq" id="WP_145420066.1">
    <property type="nucleotide sequence ID" value="NZ_CP036526.1"/>
</dbReference>
<organism evidence="8 9">
    <name type="scientific">Stieleria marina</name>
    <dbReference type="NCBI Taxonomy" id="1930275"/>
    <lineage>
        <taxon>Bacteria</taxon>
        <taxon>Pseudomonadati</taxon>
        <taxon>Planctomycetota</taxon>
        <taxon>Planctomycetia</taxon>
        <taxon>Pirellulales</taxon>
        <taxon>Pirellulaceae</taxon>
        <taxon>Stieleria</taxon>
    </lineage>
</organism>
<feature type="transmembrane region" description="Helical" evidence="6">
    <location>
        <begin position="69"/>
        <end position="89"/>
    </location>
</feature>
<name>A0A517NYU4_9BACT</name>
<dbReference type="SUPFAM" id="SSF48452">
    <property type="entry name" value="TPR-like"/>
    <property type="match status" value="1"/>
</dbReference>
<dbReference type="OrthoDB" id="260459at2"/>
<dbReference type="InterPro" id="IPR007016">
    <property type="entry name" value="O-antigen_ligase-rel_domated"/>
</dbReference>
<feature type="transmembrane region" description="Helical" evidence="6">
    <location>
        <begin position="133"/>
        <end position="152"/>
    </location>
</feature>
<feature type="transmembrane region" description="Helical" evidence="6">
    <location>
        <begin position="37"/>
        <end position="57"/>
    </location>
</feature>
<feature type="transmembrane region" description="Helical" evidence="6">
    <location>
        <begin position="201"/>
        <end position="222"/>
    </location>
</feature>
<feature type="region of interest" description="Disordered" evidence="5">
    <location>
        <begin position="832"/>
        <end position="851"/>
    </location>
</feature>
<evidence type="ECO:0000259" key="7">
    <source>
        <dbReference type="Pfam" id="PF04932"/>
    </source>
</evidence>
<keyword evidence="2 6" id="KW-0812">Transmembrane</keyword>